<gene>
    <name evidence="8" type="ORF">OCU04_004885</name>
</gene>
<dbReference type="GO" id="GO:0015267">
    <property type="term" value="F:channel activity"/>
    <property type="evidence" value="ECO:0007669"/>
    <property type="project" value="InterPro"/>
</dbReference>
<evidence type="ECO:0000313" key="8">
    <source>
        <dbReference type="EMBL" id="KAJ8067544.1"/>
    </source>
</evidence>
<proteinExistence type="inferred from homology"/>
<evidence type="ECO:0000256" key="1">
    <source>
        <dbReference type="ARBA" id="ARBA00004141"/>
    </source>
</evidence>
<keyword evidence="3 7" id="KW-1133">Transmembrane helix</keyword>
<dbReference type="PANTHER" id="PTHR47002">
    <property type="entry name" value="AQUAPORIN-LIKE"/>
    <property type="match status" value="1"/>
</dbReference>
<dbReference type="EMBL" id="JAPEIS010000004">
    <property type="protein sequence ID" value="KAJ8067544.1"/>
    <property type="molecule type" value="Genomic_DNA"/>
</dbReference>
<dbReference type="InterPro" id="IPR023271">
    <property type="entry name" value="Aquaporin-like"/>
</dbReference>
<keyword evidence="2 5" id="KW-0812">Transmembrane</keyword>
<evidence type="ECO:0000313" key="9">
    <source>
        <dbReference type="Proteomes" id="UP001152300"/>
    </source>
</evidence>
<feature type="transmembrane region" description="Helical" evidence="7">
    <location>
        <begin position="135"/>
        <end position="156"/>
    </location>
</feature>
<evidence type="ECO:0000256" key="7">
    <source>
        <dbReference type="SAM" id="Phobius"/>
    </source>
</evidence>
<dbReference type="OrthoDB" id="3222at2759"/>
<comment type="similarity">
    <text evidence="5">Belongs to the MIP/aquaporin (TC 1.A.8) family.</text>
</comment>
<dbReference type="InterPro" id="IPR000425">
    <property type="entry name" value="MIP"/>
</dbReference>
<dbReference type="Pfam" id="PF00230">
    <property type="entry name" value="MIP"/>
    <property type="match status" value="1"/>
</dbReference>
<dbReference type="PRINTS" id="PR00783">
    <property type="entry name" value="MINTRINSICP"/>
</dbReference>
<comment type="subcellular location">
    <subcellularLocation>
        <location evidence="1">Membrane</location>
        <topology evidence="1">Multi-pass membrane protein</topology>
    </subcellularLocation>
</comment>
<dbReference type="PANTHER" id="PTHR47002:SF2">
    <property type="entry name" value="AQUAPORIN AQPAE.A-LIKE"/>
    <property type="match status" value="1"/>
</dbReference>
<dbReference type="SUPFAM" id="SSF81338">
    <property type="entry name" value="Aquaporin-like"/>
    <property type="match status" value="1"/>
</dbReference>
<name>A0A9X0ARF9_9HELO</name>
<sequence>MAMAVAETPKNTLPVSEESEIPPTEENQLTPASCAEFPGSFVPDLRKDKRKVVKRGGFRDRFYVFLTDGWSEVTIWKSAFIEFVGTTCLCYLSAFISIAIRNSDTAQVAAYVSVTNIFLLTLFICALAPGSGGHLNPIITFATIITGLTGFSRGVLYMIGQTTRAALAGGLIRGSLGVQRTLM</sequence>
<evidence type="ECO:0000256" key="5">
    <source>
        <dbReference type="RuleBase" id="RU000477"/>
    </source>
</evidence>
<reference evidence="8" key="1">
    <citation type="submission" date="2022-11" db="EMBL/GenBank/DDBJ databases">
        <title>Genome Resource of Sclerotinia nivalis Strain SnTB1, a Plant Pathogen Isolated from American Ginseng.</title>
        <authorList>
            <person name="Fan S."/>
        </authorList>
    </citation>
    <scope>NUCLEOTIDE SEQUENCE</scope>
    <source>
        <strain evidence="8">SnTB1</strain>
    </source>
</reference>
<keyword evidence="5" id="KW-0813">Transport</keyword>
<accession>A0A9X0ARF9</accession>
<feature type="transmembrane region" description="Helical" evidence="7">
    <location>
        <begin position="75"/>
        <end position="96"/>
    </location>
</feature>
<feature type="region of interest" description="Disordered" evidence="6">
    <location>
        <begin position="1"/>
        <end position="30"/>
    </location>
</feature>
<dbReference type="AlphaFoldDB" id="A0A9X0ARF9"/>
<evidence type="ECO:0000256" key="2">
    <source>
        <dbReference type="ARBA" id="ARBA00022692"/>
    </source>
</evidence>
<organism evidence="8 9">
    <name type="scientific">Sclerotinia nivalis</name>
    <dbReference type="NCBI Taxonomy" id="352851"/>
    <lineage>
        <taxon>Eukaryota</taxon>
        <taxon>Fungi</taxon>
        <taxon>Dikarya</taxon>
        <taxon>Ascomycota</taxon>
        <taxon>Pezizomycotina</taxon>
        <taxon>Leotiomycetes</taxon>
        <taxon>Helotiales</taxon>
        <taxon>Sclerotiniaceae</taxon>
        <taxon>Sclerotinia</taxon>
    </lineage>
</organism>
<evidence type="ECO:0000256" key="6">
    <source>
        <dbReference type="SAM" id="MobiDB-lite"/>
    </source>
</evidence>
<evidence type="ECO:0000256" key="3">
    <source>
        <dbReference type="ARBA" id="ARBA00022989"/>
    </source>
</evidence>
<dbReference type="Proteomes" id="UP001152300">
    <property type="component" value="Unassembled WGS sequence"/>
</dbReference>
<evidence type="ECO:0000256" key="4">
    <source>
        <dbReference type="ARBA" id="ARBA00023136"/>
    </source>
</evidence>
<comment type="caution">
    <text evidence="8">The sequence shown here is derived from an EMBL/GenBank/DDBJ whole genome shotgun (WGS) entry which is preliminary data.</text>
</comment>
<keyword evidence="4 7" id="KW-0472">Membrane</keyword>
<dbReference type="GO" id="GO:0016020">
    <property type="term" value="C:membrane"/>
    <property type="evidence" value="ECO:0007669"/>
    <property type="project" value="UniProtKB-SubCell"/>
</dbReference>
<dbReference type="Gene3D" id="1.20.1080.10">
    <property type="entry name" value="Glycerol uptake facilitator protein"/>
    <property type="match status" value="1"/>
</dbReference>
<feature type="transmembrane region" description="Helical" evidence="7">
    <location>
        <begin position="108"/>
        <end position="129"/>
    </location>
</feature>
<protein>
    <submittedName>
        <fullName evidence="8">Uncharacterized protein</fullName>
    </submittedName>
</protein>
<keyword evidence="9" id="KW-1185">Reference proteome</keyword>